<evidence type="ECO:0000313" key="1">
    <source>
        <dbReference type="EMBL" id="MDN3592135.1"/>
    </source>
</evidence>
<dbReference type="Proteomes" id="UP001224644">
    <property type="component" value="Unassembled WGS sequence"/>
</dbReference>
<accession>A0ABT8BKC8</accession>
<evidence type="ECO:0000313" key="2">
    <source>
        <dbReference type="Proteomes" id="UP001224644"/>
    </source>
</evidence>
<dbReference type="RefSeq" id="WP_238226257.1">
    <property type="nucleotide sequence ID" value="NZ_BPQD01000016.1"/>
</dbReference>
<keyword evidence="2" id="KW-1185">Reference proteome</keyword>
<sequence length="58" mass="5989">MSEQSKPTVGATVTFKTGRSGTEFTAKVTSIDGQFVVTTDDAGKVRKVRPGACTVAPA</sequence>
<dbReference type="EMBL" id="JAUFPX010000015">
    <property type="protein sequence ID" value="MDN3592135.1"/>
    <property type="molecule type" value="Genomic_DNA"/>
</dbReference>
<gene>
    <name evidence="1" type="ORF">QWZ12_16170</name>
</gene>
<proteinExistence type="predicted"/>
<reference evidence="2" key="1">
    <citation type="journal article" date="2019" name="Int. J. Syst. Evol. Microbiol.">
        <title>The Global Catalogue of Microorganisms (GCM) 10K type strain sequencing project: providing services to taxonomists for standard genome sequencing and annotation.</title>
        <authorList>
            <consortium name="The Broad Institute Genomics Platform"/>
            <consortium name="The Broad Institute Genome Sequencing Center for Infectious Disease"/>
            <person name="Wu L."/>
            <person name="Ma J."/>
        </authorList>
    </citation>
    <scope>NUCLEOTIDE SEQUENCE [LARGE SCALE GENOMIC DNA]</scope>
    <source>
        <strain evidence="2">CECT 7069</strain>
    </source>
</reference>
<protein>
    <submittedName>
        <fullName evidence="1">Uncharacterized protein</fullName>
    </submittedName>
</protein>
<organism evidence="1 2">
    <name type="scientific">Methylobacterium adhaesivum</name>
    <dbReference type="NCBI Taxonomy" id="333297"/>
    <lineage>
        <taxon>Bacteria</taxon>
        <taxon>Pseudomonadati</taxon>
        <taxon>Pseudomonadota</taxon>
        <taxon>Alphaproteobacteria</taxon>
        <taxon>Hyphomicrobiales</taxon>
        <taxon>Methylobacteriaceae</taxon>
        <taxon>Methylobacterium</taxon>
    </lineage>
</organism>
<comment type="caution">
    <text evidence="1">The sequence shown here is derived from an EMBL/GenBank/DDBJ whole genome shotgun (WGS) entry which is preliminary data.</text>
</comment>
<name>A0ABT8BKC8_9HYPH</name>